<dbReference type="SUPFAM" id="SSF54292">
    <property type="entry name" value="2Fe-2S ferredoxin-like"/>
    <property type="match status" value="1"/>
</dbReference>
<keyword evidence="4" id="KW-0560">Oxidoreductase</keyword>
<organism evidence="10 11">
    <name type="scientific">Paraburkholderia phenazinium</name>
    <dbReference type="NCBI Taxonomy" id="60549"/>
    <lineage>
        <taxon>Bacteria</taxon>
        <taxon>Pseudomonadati</taxon>
        <taxon>Pseudomonadota</taxon>
        <taxon>Betaproteobacteria</taxon>
        <taxon>Burkholderiales</taxon>
        <taxon>Burkholderiaceae</taxon>
        <taxon>Paraburkholderia</taxon>
    </lineage>
</organism>
<keyword evidence="10" id="KW-0489">Methyltransferase</keyword>
<dbReference type="SUPFAM" id="SSF63380">
    <property type="entry name" value="Riboflavin synthase domain-like"/>
    <property type="match status" value="1"/>
</dbReference>
<dbReference type="Proteomes" id="UP000184693">
    <property type="component" value="Unassembled WGS sequence"/>
</dbReference>
<evidence type="ECO:0000313" key="11">
    <source>
        <dbReference type="Proteomes" id="UP000184693"/>
    </source>
</evidence>
<dbReference type="InterPro" id="IPR012675">
    <property type="entry name" value="Beta-grasp_dom_sf"/>
</dbReference>
<dbReference type="GO" id="GO:0008168">
    <property type="term" value="F:methyltransferase activity"/>
    <property type="evidence" value="ECO:0007669"/>
    <property type="project" value="UniProtKB-KW"/>
</dbReference>
<dbReference type="GO" id="GO:0016491">
    <property type="term" value="F:oxidoreductase activity"/>
    <property type="evidence" value="ECO:0007669"/>
    <property type="project" value="UniProtKB-KW"/>
</dbReference>
<dbReference type="CDD" id="cd06185">
    <property type="entry name" value="PDR_like"/>
    <property type="match status" value="1"/>
</dbReference>
<dbReference type="SUPFAM" id="SSF52343">
    <property type="entry name" value="Ferredoxin reductase-like, C-terminal NADP-linked domain"/>
    <property type="match status" value="1"/>
</dbReference>
<evidence type="ECO:0000256" key="3">
    <source>
        <dbReference type="ARBA" id="ARBA00022723"/>
    </source>
</evidence>
<evidence type="ECO:0000259" key="7">
    <source>
        <dbReference type="PROSITE" id="PS51085"/>
    </source>
</evidence>
<evidence type="ECO:0000256" key="5">
    <source>
        <dbReference type="ARBA" id="ARBA00023004"/>
    </source>
</evidence>
<keyword evidence="6" id="KW-0411">Iron-sulfur</keyword>
<feature type="domain" description="FAD-binding FR-type" evidence="8">
    <location>
        <begin position="3"/>
        <end position="105"/>
    </location>
</feature>
<keyword evidence="5" id="KW-0408">Iron</keyword>
<evidence type="ECO:0000256" key="1">
    <source>
        <dbReference type="ARBA" id="ARBA00022630"/>
    </source>
</evidence>
<dbReference type="InterPro" id="IPR039261">
    <property type="entry name" value="FNR_nucleotide-bd"/>
</dbReference>
<dbReference type="InterPro" id="IPR001041">
    <property type="entry name" value="2Fe-2S_ferredoxin-type"/>
</dbReference>
<dbReference type="Gene3D" id="3.10.20.30">
    <property type="match status" value="1"/>
</dbReference>
<dbReference type="PANTHER" id="PTHR47354:SF1">
    <property type="entry name" value="CARNITINE MONOOXYGENASE REDUCTASE SUBUNIT"/>
    <property type="match status" value="1"/>
</dbReference>
<dbReference type="RefSeq" id="WP_074267532.1">
    <property type="nucleotide sequence ID" value="NZ_FSRM01000002.1"/>
</dbReference>
<evidence type="ECO:0000259" key="8">
    <source>
        <dbReference type="PROSITE" id="PS51384"/>
    </source>
</evidence>
<dbReference type="PANTHER" id="PTHR47354">
    <property type="entry name" value="NADH OXIDOREDUCTASE HCR"/>
    <property type="match status" value="1"/>
</dbReference>
<accession>A0A1N6JZN6</accession>
<reference evidence="11 12" key="1">
    <citation type="submission" date="2016-11" db="EMBL/GenBank/DDBJ databases">
        <authorList>
            <person name="Jaros S."/>
            <person name="Januszkiewicz K."/>
            <person name="Wedrychowicz H."/>
        </authorList>
    </citation>
    <scope>NUCLEOTIDE SEQUENCE [LARGE SCALE GENOMIC DNA]</scope>
    <source>
        <strain evidence="10 11">GAS86</strain>
        <strain evidence="9 12">GAS95</strain>
    </source>
</reference>
<dbReference type="GO" id="GO:0046872">
    <property type="term" value="F:metal ion binding"/>
    <property type="evidence" value="ECO:0007669"/>
    <property type="project" value="UniProtKB-KW"/>
</dbReference>
<dbReference type="GO" id="GO:0032259">
    <property type="term" value="P:methylation"/>
    <property type="evidence" value="ECO:0007669"/>
    <property type="project" value="UniProtKB-KW"/>
</dbReference>
<dbReference type="AlphaFoldDB" id="A0A1N6JZN6"/>
<dbReference type="CDD" id="cd00207">
    <property type="entry name" value="fer2"/>
    <property type="match status" value="1"/>
</dbReference>
<dbReference type="OrthoDB" id="544091at2"/>
<evidence type="ECO:0000256" key="2">
    <source>
        <dbReference type="ARBA" id="ARBA00022714"/>
    </source>
</evidence>
<dbReference type="Gene3D" id="2.40.30.10">
    <property type="entry name" value="Translation factors"/>
    <property type="match status" value="1"/>
</dbReference>
<dbReference type="InterPro" id="IPR017938">
    <property type="entry name" value="Riboflavin_synthase-like_b-brl"/>
</dbReference>
<evidence type="ECO:0000256" key="4">
    <source>
        <dbReference type="ARBA" id="ARBA00023002"/>
    </source>
</evidence>
<dbReference type="PROSITE" id="PS51085">
    <property type="entry name" value="2FE2S_FER_2"/>
    <property type="match status" value="1"/>
</dbReference>
<name>A0A1N6JZN6_9BURK</name>
<evidence type="ECO:0000313" key="10">
    <source>
        <dbReference type="EMBL" id="SIO49802.1"/>
    </source>
</evidence>
<protein>
    <submittedName>
        <fullName evidence="10">Vanillate O-demethylase ferredoxin subunit</fullName>
    </submittedName>
</protein>
<proteinExistence type="predicted"/>
<dbReference type="InterPro" id="IPR017927">
    <property type="entry name" value="FAD-bd_FR_type"/>
</dbReference>
<dbReference type="Proteomes" id="UP000185151">
    <property type="component" value="Unassembled WGS sequence"/>
</dbReference>
<evidence type="ECO:0000313" key="9">
    <source>
        <dbReference type="EMBL" id="SIO42672.1"/>
    </source>
</evidence>
<feature type="domain" description="2Fe-2S ferredoxin-type" evidence="7">
    <location>
        <begin position="237"/>
        <end position="322"/>
    </location>
</feature>
<evidence type="ECO:0000313" key="12">
    <source>
        <dbReference type="Proteomes" id="UP000185151"/>
    </source>
</evidence>
<keyword evidence="12" id="KW-1185">Reference proteome</keyword>
<dbReference type="EMBL" id="FSRM01000002">
    <property type="protein sequence ID" value="SIO49802.1"/>
    <property type="molecule type" value="Genomic_DNA"/>
</dbReference>
<dbReference type="InterPro" id="IPR050415">
    <property type="entry name" value="MRET"/>
</dbReference>
<dbReference type="Pfam" id="PF00111">
    <property type="entry name" value="Fer2"/>
    <property type="match status" value="1"/>
</dbReference>
<keyword evidence="1" id="KW-0285">Flavoprotein</keyword>
<sequence>MNESWIEVEVSAKELEADGVVRLELVDREGGELPGFTAGAHIDVEVAPDLIRQYSLCNSPRERHRYVIGVLREPSSRGGSQAVHDSIQAGHTIRIRAPRNHFALDPTASRYILFAGGIGVTPILAMAEHLSDSGKPFELHYCVRTAARAAFVRRMTKSSFSAHVHLHFDDGLPEQRLEIRQALGSSDDDAHVYVCGPAPFIGYVLENARERGWPEARLHREFFAASTSTAASAEESFEVQLSSTGQILTVPADRSIVEVLGEAGVALEVSCEQGVCGTCLTRVLQGEPDHRDVYLTDAEHLRNDCMTVCCSRSKSARLVLDL</sequence>
<dbReference type="Pfam" id="PF00175">
    <property type="entry name" value="NAD_binding_1"/>
    <property type="match status" value="1"/>
</dbReference>
<dbReference type="InterPro" id="IPR006058">
    <property type="entry name" value="2Fe2S_fd_BS"/>
</dbReference>
<dbReference type="GO" id="GO:0051537">
    <property type="term" value="F:2 iron, 2 sulfur cluster binding"/>
    <property type="evidence" value="ECO:0007669"/>
    <property type="project" value="UniProtKB-KW"/>
</dbReference>
<dbReference type="InterPro" id="IPR001433">
    <property type="entry name" value="OxRdtase_FAD/NAD-bd"/>
</dbReference>
<dbReference type="InterPro" id="IPR036010">
    <property type="entry name" value="2Fe-2S_ferredoxin-like_sf"/>
</dbReference>
<dbReference type="EMBL" id="FSRU01000001">
    <property type="protein sequence ID" value="SIO42672.1"/>
    <property type="molecule type" value="Genomic_DNA"/>
</dbReference>
<dbReference type="PRINTS" id="PR00409">
    <property type="entry name" value="PHDIOXRDTASE"/>
</dbReference>
<dbReference type="Gene3D" id="3.40.50.80">
    <property type="entry name" value="Nucleotide-binding domain of ferredoxin-NADP reductase (FNR) module"/>
    <property type="match status" value="1"/>
</dbReference>
<keyword evidence="3" id="KW-0479">Metal-binding</keyword>
<keyword evidence="2" id="KW-0001">2Fe-2S</keyword>
<dbReference type="PROSITE" id="PS51384">
    <property type="entry name" value="FAD_FR"/>
    <property type="match status" value="1"/>
</dbReference>
<keyword evidence="10" id="KW-0808">Transferase</keyword>
<gene>
    <name evidence="9" type="ORF">SAMN05444165_3083</name>
    <name evidence="10" type="ORF">SAMN05444168_5573</name>
</gene>
<dbReference type="PROSITE" id="PS00197">
    <property type="entry name" value="2FE2S_FER_1"/>
    <property type="match status" value="1"/>
</dbReference>
<evidence type="ECO:0000256" key="6">
    <source>
        <dbReference type="ARBA" id="ARBA00023014"/>
    </source>
</evidence>